<keyword evidence="2" id="KW-0732">Signal</keyword>
<dbReference type="OrthoDB" id="5286775at2759"/>
<feature type="chain" id="PRO_5034411977" evidence="2">
    <location>
        <begin position="19"/>
        <end position="608"/>
    </location>
</feature>
<feature type="compositionally biased region" description="Low complexity" evidence="1">
    <location>
        <begin position="140"/>
        <end position="152"/>
    </location>
</feature>
<feature type="region of interest" description="Disordered" evidence="1">
    <location>
        <begin position="109"/>
        <end position="153"/>
    </location>
</feature>
<proteinExistence type="predicted"/>
<feature type="region of interest" description="Disordered" evidence="1">
    <location>
        <begin position="179"/>
        <end position="338"/>
    </location>
</feature>
<organism evidence="3 4">
    <name type="scientific">Cudoniella acicularis</name>
    <dbReference type="NCBI Taxonomy" id="354080"/>
    <lineage>
        <taxon>Eukaryota</taxon>
        <taxon>Fungi</taxon>
        <taxon>Dikarya</taxon>
        <taxon>Ascomycota</taxon>
        <taxon>Pezizomycotina</taxon>
        <taxon>Leotiomycetes</taxon>
        <taxon>Helotiales</taxon>
        <taxon>Tricladiaceae</taxon>
        <taxon>Cudoniella</taxon>
    </lineage>
</organism>
<dbReference type="Proteomes" id="UP000566819">
    <property type="component" value="Unassembled WGS sequence"/>
</dbReference>
<feature type="compositionally biased region" description="Acidic residues" evidence="1">
    <location>
        <begin position="239"/>
        <end position="255"/>
    </location>
</feature>
<reference evidence="3 4" key="1">
    <citation type="submission" date="2020-03" db="EMBL/GenBank/DDBJ databases">
        <title>Draft Genome Sequence of Cudoniella acicularis.</title>
        <authorList>
            <person name="Buettner E."/>
            <person name="Kellner H."/>
        </authorList>
    </citation>
    <scope>NUCLEOTIDE SEQUENCE [LARGE SCALE GENOMIC DNA]</scope>
    <source>
        <strain evidence="3 4">DSM 108380</strain>
    </source>
</reference>
<dbReference type="EMBL" id="JAAMPI010000073">
    <property type="protein sequence ID" value="KAF4636273.1"/>
    <property type="molecule type" value="Genomic_DNA"/>
</dbReference>
<evidence type="ECO:0000256" key="1">
    <source>
        <dbReference type="SAM" id="MobiDB-lite"/>
    </source>
</evidence>
<feature type="signal peptide" evidence="2">
    <location>
        <begin position="1"/>
        <end position="18"/>
    </location>
</feature>
<feature type="compositionally biased region" description="Acidic residues" evidence="1">
    <location>
        <begin position="266"/>
        <end position="276"/>
    </location>
</feature>
<sequence>MRSSALLTVGALLLGVLAKDSTTTVETYSTELPDPIHRPEVSALVIDLSSKNESFHNIKTTHAHSATPESFPVTWKSRPVLTADSIYLIQLAPYPTPTSTTLASIRRHKGRAAHEKAHTRKRRGPRDTLVGFLSPKRQRTTGPGPATPANAPTEHDHLFLAPASEPQDKTAQTVLFDKISEKYLSPPGARNPRKRPREDDEFEVGSVVVSPDDSASQIGSRVESHKEEEQSGSLNSSDLSEEEEEGEEEEVEPLDEQGSTGNSSDLSEDEDADIEQEVGSHAEQNTSLGSALTEDEGVEQDDESEEKSSSMNSSALTEDEGIEQEEPEEEEPEEEIPADAKVAEYLARQAELAARREDIEKARAAGDWHADELFLFERIMMRGFEEIIPSHWQIDFPTLPEMLFTSELENTFIQENRSSGSYAVKALQALLRLGIRVRDKIAADRPTEKFIEKQIQDYVRWSEKDGGFDKKRFLPVLTVVAARPNEAIDSISKTITNQMNFLAKKHRDHLGIHVGEEGEIDHIDANKRAPPILYGIIIAQTMAIFVTLDSANLKGKLRHIEHFDFTVKDMDVWNGFALAIMVTVARNSIMAIRDELETDDEPESDVDA</sequence>
<evidence type="ECO:0000313" key="4">
    <source>
        <dbReference type="Proteomes" id="UP000566819"/>
    </source>
</evidence>
<feature type="compositionally biased region" description="Acidic residues" evidence="1">
    <location>
        <begin position="317"/>
        <end position="337"/>
    </location>
</feature>
<accession>A0A8H4RVM0</accession>
<evidence type="ECO:0000256" key="2">
    <source>
        <dbReference type="SAM" id="SignalP"/>
    </source>
</evidence>
<keyword evidence="4" id="KW-1185">Reference proteome</keyword>
<evidence type="ECO:0000313" key="3">
    <source>
        <dbReference type="EMBL" id="KAF4636273.1"/>
    </source>
</evidence>
<feature type="compositionally biased region" description="Basic residues" evidence="1">
    <location>
        <begin position="109"/>
        <end position="124"/>
    </location>
</feature>
<protein>
    <submittedName>
        <fullName evidence="3">Uncharacterized protein</fullName>
    </submittedName>
</protein>
<comment type="caution">
    <text evidence="3">The sequence shown here is derived from an EMBL/GenBank/DDBJ whole genome shotgun (WGS) entry which is preliminary data.</text>
</comment>
<dbReference type="AlphaFoldDB" id="A0A8H4RVM0"/>
<name>A0A8H4RVM0_9HELO</name>
<gene>
    <name evidence="3" type="ORF">G7Y89_g1801</name>
</gene>
<feature type="compositionally biased region" description="Acidic residues" evidence="1">
    <location>
        <begin position="293"/>
        <end position="305"/>
    </location>
</feature>